<sequence length="460" mass="49057">MGSILGKSKRPIYKKIQVVIEYQGHKYDKASLKALATWINSHQLQIPDELNLEHWDNLGAMLWKAEKKGDKIAAKALIAWRLVYMLLQDRQKTRPNCPAVNSAVTQDGGSKPSSSPTNNEGLKVVGEGKMAAQNHCMACGENGGVGRHLVAWDNEGGAPHRPEVLAKPQASSGTMAYRQLSIRTSRTHHHTVTHIPTRLPKQSNIETQAQLHPPTLTTSVGEDDTDTDGERETYTSPLTRRKQKHDNNHMQSASAPRCNTFSVGAEEGACAFPVLTATTTHETETTQEIIEVQEKAWKVVHEQATLAGDLDILKAFPVHYEEGRPPQWRPISYPVSKDIKKAITEHDLSSPYALSLLESFFNAFDLTPNDIRQVASACSPNSSGSGSSSPSGNSRGSSPGGNSPGSSPGSNSPGGNSPDGNSPGSNSPGSSSGGNSPGGSSPVGNSPGDSSPGSKMVYAS</sequence>
<dbReference type="Pfam" id="PF00607">
    <property type="entry name" value="Gag_p24"/>
    <property type="match status" value="1"/>
</dbReference>
<evidence type="ECO:0000313" key="4">
    <source>
        <dbReference type="Proteomes" id="UP001145742"/>
    </source>
</evidence>
<feature type="compositionally biased region" description="Polar residues" evidence="2">
    <location>
        <begin position="102"/>
        <end position="120"/>
    </location>
</feature>
<dbReference type="EMBL" id="WHWB01034467">
    <property type="protein sequence ID" value="KAJ7409521.1"/>
    <property type="molecule type" value="Genomic_DNA"/>
</dbReference>
<accession>A0ABQ9CZV8</accession>
<comment type="caution">
    <text evidence="3">The sequence shown here is derived from an EMBL/GenBank/DDBJ whole genome shotgun (WGS) entry which is preliminary data.</text>
</comment>
<feature type="compositionally biased region" description="Low complexity" evidence="2">
    <location>
        <begin position="379"/>
        <end position="397"/>
    </location>
</feature>
<dbReference type="Gene3D" id="1.10.375.10">
    <property type="entry name" value="Human Immunodeficiency Virus Type 1 Capsid Protein"/>
    <property type="match status" value="1"/>
</dbReference>
<evidence type="ECO:0000256" key="1">
    <source>
        <dbReference type="ARBA" id="ARBA00022581"/>
    </source>
</evidence>
<dbReference type="PANTHER" id="PTHR40389:SF4">
    <property type="match status" value="1"/>
</dbReference>
<dbReference type="InterPro" id="IPR038124">
    <property type="entry name" value="B_retro_matrix_sf"/>
</dbReference>
<dbReference type="InterPro" id="IPR008919">
    <property type="entry name" value="Retrov_capsid_N"/>
</dbReference>
<keyword evidence="1" id="KW-0945">Host-virus interaction</keyword>
<dbReference type="Gene3D" id="1.10.150.490">
    <property type="entry name" value="Retroviral GAG p10 protein"/>
    <property type="match status" value="1"/>
</dbReference>
<feature type="region of interest" description="Disordered" evidence="2">
    <location>
        <begin position="210"/>
        <end position="255"/>
    </location>
</feature>
<dbReference type="InterPro" id="IPR010999">
    <property type="entry name" value="Retrovr_matrix"/>
</dbReference>
<dbReference type="InterPro" id="IPR050195">
    <property type="entry name" value="Primate_lentivir_Gag_pol-like"/>
</dbReference>
<evidence type="ECO:0000256" key="2">
    <source>
        <dbReference type="SAM" id="MobiDB-lite"/>
    </source>
</evidence>
<feature type="compositionally biased region" description="Low complexity" evidence="2">
    <location>
        <begin position="404"/>
        <end position="430"/>
    </location>
</feature>
<evidence type="ECO:0000313" key="3">
    <source>
        <dbReference type="EMBL" id="KAJ7409521.1"/>
    </source>
</evidence>
<dbReference type="PANTHER" id="PTHR40389">
    <property type="entry name" value="ENDOGENOUS RETROVIRUS GROUP K MEMBER 24 GAG POLYPROTEIN-RELATED"/>
    <property type="match status" value="1"/>
</dbReference>
<dbReference type="SUPFAM" id="SSF47943">
    <property type="entry name" value="Retrovirus capsid protein, N-terminal core domain"/>
    <property type="match status" value="1"/>
</dbReference>
<gene>
    <name evidence="3" type="ORF">WISP_113969</name>
</gene>
<reference evidence="3" key="1">
    <citation type="submission" date="2019-10" db="EMBL/GenBank/DDBJ databases">
        <authorList>
            <person name="Soares A.E.R."/>
            <person name="Aleixo A."/>
            <person name="Schneider P."/>
            <person name="Miyaki C.Y."/>
            <person name="Schneider M.P."/>
            <person name="Mello C."/>
            <person name="Vasconcelos A.T.R."/>
        </authorList>
    </citation>
    <scope>NUCLEOTIDE SEQUENCE</scope>
    <source>
        <tissue evidence="3">Muscle</tissue>
    </source>
</reference>
<dbReference type="SUPFAM" id="SSF47836">
    <property type="entry name" value="Retroviral matrix proteins"/>
    <property type="match status" value="1"/>
</dbReference>
<name>A0ABQ9CZV8_9PASS</name>
<dbReference type="Proteomes" id="UP001145742">
    <property type="component" value="Unassembled WGS sequence"/>
</dbReference>
<keyword evidence="4" id="KW-1185">Reference proteome</keyword>
<organism evidence="3 4">
    <name type="scientific">Willisornis vidua</name>
    <name type="common">Xingu scale-backed antbird</name>
    <dbReference type="NCBI Taxonomy" id="1566151"/>
    <lineage>
        <taxon>Eukaryota</taxon>
        <taxon>Metazoa</taxon>
        <taxon>Chordata</taxon>
        <taxon>Craniata</taxon>
        <taxon>Vertebrata</taxon>
        <taxon>Euteleostomi</taxon>
        <taxon>Archelosauria</taxon>
        <taxon>Archosauria</taxon>
        <taxon>Dinosauria</taxon>
        <taxon>Saurischia</taxon>
        <taxon>Theropoda</taxon>
        <taxon>Coelurosauria</taxon>
        <taxon>Aves</taxon>
        <taxon>Neognathae</taxon>
        <taxon>Neoaves</taxon>
        <taxon>Telluraves</taxon>
        <taxon>Australaves</taxon>
        <taxon>Passeriformes</taxon>
        <taxon>Thamnophilidae</taxon>
        <taxon>Willisornis</taxon>
    </lineage>
</organism>
<feature type="region of interest" description="Disordered" evidence="2">
    <location>
        <begin position="375"/>
        <end position="460"/>
    </location>
</feature>
<proteinExistence type="predicted"/>
<protein>
    <submittedName>
        <fullName evidence="3">Uncharacterized protein</fullName>
    </submittedName>
</protein>
<feature type="region of interest" description="Disordered" evidence="2">
    <location>
        <begin position="95"/>
        <end position="120"/>
    </location>
</feature>
<feature type="compositionally biased region" description="Low complexity" evidence="2">
    <location>
        <begin position="438"/>
        <end position="454"/>
    </location>
</feature>